<accession>A0A6J4UG65</accession>
<feature type="non-terminal residue" evidence="2">
    <location>
        <position position="1"/>
    </location>
</feature>
<dbReference type="AlphaFoldDB" id="A0A6J4UG65"/>
<feature type="region of interest" description="Disordered" evidence="1">
    <location>
        <begin position="1"/>
        <end position="74"/>
    </location>
</feature>
<sequence length="74" mass="8358">GHGRDPDGFRIDGGTRGERQPTDQIGDHDRHRRRRGLRHPAADAQRDRGRAEGGRPATGDRCPDHHPHQRSRSL</sequence>
<protein>
    <submittedName>
        <fullName evidence="2">Uncharacterized protein</fullName>
    </submittedName>
</protein>
<name>A0A6J4UG65_9BACT</name>
<feature type="non-terminal residue" evidence="2">
    <location>
        <position position="74"/>
    </location>
</feature>
<organism evidence="2">
    <name type="scientific">uncultured Thermomicrobiales bacterium</name>
    <dbReference type="NCBI Taxonomy" id="1645740"/>
    <lineage>
        <taxon>Bacteria</taxon>
        <taxon>Pseudomonadati</taxon>
        <taxon>Thermomicrobiota</taxon>
        <taxon>Thermomicrobia</taxon>
        <taxon>Thermomicrobiales</taxon>
        <taxon>environmental samples</taxon>
    </lineage>
</organism>
<proteinExistence type="predicted"/>
<evidence type="ECO:0000313" key="2">
    <source>
        <dbReference type="EMBL" id="CAA9547320.1"/>
    </source>
</evidence>
<feature type="compositionally biased region" description="Basic and acidic residues" evidence="1">
    <location>
        <begin position="1"/>
        <end position="29"/>
    </location>
</feature>
<feature type="compositionally biased region" description="Basic and acidic residues" evidence="1">
    <location>
        <begin position="40"/>
        <end position="53"/>
    </location>
</feature>
<gene>
    <name evidence="2" type="ORF">AVDCRST_MAG33-579</name>
</gene>
<reference evidence="2" key="1">
    <citation type="submission" date="2020-02" db="EMBL/GenBank/DDBJ databases">
        <authorList>
            <person name="Meier V. D."/>
        </authorList>
    </citation>
    <scope>NUCLEOTIDE SEQUENCE</scope>
    <source>
        <strain evidence="2">AVDCRST_MAG33</strain>
    </source>
</reference>
<evidence type="ECO:0000256" key="1">
    <source>
        <dbReference type="SAM" id="MobiDB-lite"/>
    </source>
</evidence>
<dbReference type="EMBL" id="CADCWK010000046">
    <property type="protein sequence ID" value="CAA9547320.1"/>
    <property type="molecule type" value="Genomic_DNA"/>
</dbReference>